<evidence type="ECO:0000313" key="3">
    <source>
        <dbReference type="Proteomes" id="UP000236728"/>
    </source>
</evidence>
<accession>A0A1H6C2K6</accession>
<evidence type="ECO:0000256" key="1">
    <source>
        <dbReference type="SAM" id="Phobius"/>
    </source>
</evidence>
<keyword evidence="3" id="KW-1185">Reference proteome</keyword>
<dbReference type="Proteomes" id="UP000236728">
    <property type="component" value="Unassembled WGS sequence"/>
</dbReference>
<protein>
    <submittedName>
        <fullName evidence="2">Uncharacterized protein</fullName>
    </submittedName>
</protein>
<keyword evidence="1" id="KW-1133">Transmembrane helix</keyword>
<sequence length="95" mass="10414">MAANLIRGFALLVAGCAGIYAIFLREKLIDELKGVRTVNPSDFPLHIPLLLERAHRFSFAESPVRARFRRAYLAAMLAASLAALMTILVDLGLGF</sequence>
<dbReference type="EMBL" id="FNVA01000008">
    <property type="protein sequence ID" value="SEG66927.1"/>
    <property type="molecule type" value="Genomic_DNA"/>
</dbReference>
<proteinExistence type="predicted"/>
<gene>
    <name evidence="2" type="ORF">SAMN05421819_4173</name>
</gene>
<organism evidence="2 3">
    <name type="scientific">Bryocella elongata</name>
    <dbReference type="NCBI Taxonomy" id="863522"/>
    <lineage>
        <taxon>Bacteria</taxon>
        <taxon>Pseudomonadati</taxon>
        <taxon>Acidobacteriota</taxon>
        <taxon>Terriglobia</taxon>
        <taxon>Terriglobales</taxon>
        <taxon>Acidobacteriaceae</taxon>
        <taxon>Bryocella</taxon>
    </lineage>
</organism>
<feature type="transmembrane region" description="Helical" evidence="1">
    <location>
        <begin position="71"/>
        <end position="93"/>
    </location>
</feature>
<name>A0A1H6C2K6_9BACT</name>
<keyword evidence="1" id="KW-0812">Transmembrane</keyword>
<reference evidence="2 3" key="1">
    <citation type="submission" date="2016-10" db="EMBL/GenBank/DDBJ databases">
        <authorList>
            <person name="de Groot N.N."/>
        </authorList>
    </citation>
    <scope>NUCLEOTIDE SEQUENCE [LARGE SCALE GENOMIC DNA]</scope>
    <source>
        <strain evidence="2 3">DSM 22489</strain>
    </source>
</reference>
<dbReference type="AlphaFoldDB" id="A0A1H6C2K6"/>
<keyword evidence="1" id="KW-0472">Membrane</keyword>
<evidence type="ECO:0000313" key="2">
    <source>
        <dbReference type="EMBL" id="SEG66927.1"/>
    </source>
</evidence>
<feature type="transmembrane region" description="Helical" evidence="1">
    <location>
        <begin position="6"/>
        <end position="24"/>
    </location>
</feature>